<dbReference type="Pfam" id="PF10634">
    <property type="entry name" value="Iron_transport"/>
    <property type="match status" value="1"/>
</dbReference>
<sequence>MNDRSPAMKPSEEADRRGLELGCRQGKALGDTLEHMIGKIAESGAETRSDEYLVGYAVEEAEGMYHRKNGELRWIEPDEENVHIEALVRDAADGRFIPGLRVSVTVKAESGEEIGTHEHPLLWHPYLYHYGRNWKVPGEGKYDLTIRFDAPDFPRHDKKNGKRFVDGAEVTFKGVEIKTGAK</sequence>
<dbReference type="EMBL" id="SPKJ01000007">
    <property type="protein sequence ID" value="MYZ46882.1"/>
    <property type="molecule type" value="Genomic_DNA"/>
</dbReference>
<dbReference type="OrthoDB" id="1495621at2"/>
<comment type="caution">
    <text evidence="3">The sequence shown here is derived from an EMBL/GenBank/DDBJ whole genome shotgun (WGS) entry which is preliminary data.</text>
</comment>
<evidence type="ECO:0000256" key="2">
    <source>
        <dbReference type="ARBA" id="ARBA00022729"/>
    </source>
</evidence>
<accession>A0A964WSE6</accession>
<dbReference type="Proteomes" id="UP000773614">
    <property type="component" value="Unassembled WGS sequence"/>
</dbReference>
<evidence type="ECO:0000313" key="3">
    <source>
        <dbReference type="EMBL" id="MYZ46882.1"/>
    </source>
</evidence>
<proteinExistence type="inferred from homology"/>
<comment type="similarity">
    <text evidence="1">Belongs to the UPF0423 family.</text>
</comment>
<protein>
    <recommendedName>
        <fullName evidence="5">Fe2+ transport protein</fullName>
    </recommendedName>
</protein>
<evidence type="ECO:0000313" key="4">
    <source>
        <dbReference type="Proteomes" id="UP000773614"/>
    </source>
</evidence>
<keyword evidence="2" id="KW-0732">Signal</keyword>
<evidence type="ECO:0008006" key="5">
    <source>
        <dbReference type="Google" id="ProtNLM"/>
    </source>
</evidence>
<reference evidence="3" key="1">
    <citation type="submission" date="2019-03" db="EMBL/GenBank/DDBJ databases">
        <title>Afifella sp. nov., isolated from activated sludge.</title>
        <authorList>
            <person name="Li Q."/>
            <person name="Liu Y."/>
        </authorList>
    </citation>
    <scope>NUCLEOTIDE SEQUENCE</scope>
    <source>
        <strain evidence="3">L72</strain>
    </source>
</reference>
<name>A0A964WSE6_9HYPH</name>
<keyword evidence="4" id="KW-1185">Reference proteome</keyword>
<gene>
    <name evidence="3" type="ORF">E4O86_04050</name>
</gene>
<dbReference type="Gene3D" id="2.60.40.2480">
    <property type="entry name" value="Periplasmic metal-binding protein Tp34-type"/>
    <property type="match status" value="1"/>
</dbReference>
<dbReference type="InterPro" id="IPR038482">
    <property type="entry name" value="Tp34-type_sf"/>
</dbReference>
<dbReference type="RefSeq" id="WP_161139225.1">
    <property type="nucleotide sequence ID" value="NZ_SPKJ01000007.1"/>
</dbReference>
<evidence type="ECO:0000256" key="1">
    <source>
        <dbReference type="ARBA" id="ARBA00010013"/>
    </source>
</evidence>
<dbReference type="AlphaFoldDB" id="A0A964WSE6"/>
<dbReference type="InterPro" id="IPR018470">
    <property type="entry name" value="Metal-bd_Tp34-typ"/>
</dbReference>
<organism evidence="3 4">
    <name type="scientific">Propylenella binzhouense</name>
    <dbReference type="NCBI Taxonomy" id="2555902"/>
    <lineage>
        <taxon>Bacteria</taxon>
        <taxon>Pseudomonadati</taxon>
        <taxon>Pseudomonadota</taxon>
        <taxon>Alphaproteobacteria</taxon>
        <taxon>Hyphomicrobiales</taxon>
        <taxon>Propylenellaceae</taxon>
        <taxon>Propylenella</taxon>
    </lineage>
</organism>